<dbReference type="GeneID" id="103638049"/>
<evidence type="ECO:0000313" key="2">
    <source>
        <dbReference type="EMBL" id="ACG41602.1"/>
    </source>
</evidence>
<dbReference type="RefSeq" id="XP_035819970.1">
    <property type="nucleotide sequence ID" value="XM_035964077.1"/>
</dbReference>
<protein>
    <submittedName>
        <fullName evidence="2">Uncharacterized protein</fullName>
    </submittedName>
</protein>
<feature type="coiled-coil region" evidence="1">
    <location>
        <begin position="43"/>
        <end position="109"/>
    </location>
</feature>
<reference evidence="2" key="1">
    <citation type="journal article" date="2009" name="Plant Mol. Biol.">
        <title>Insights into corn genes derived from large-scale cDNA sequencing.</title>
        <authorList>
            <person name="Alexandrov N.N."/>
            <person name="Brover V.V."/>
            <person name="Freidin S."/>
            <person name="Troukhan M.E."/>
            <person name="Tatarinova T.V."/>
            <person name="Zhang H."/>
            <person name="Swaller T.J."/>
            <person name="Lu Y.P."/>
            <person name="Bouck J."/>
            <person name="Flavell R.B."/>
            <person name="Feldmann K.A."/>
        </authorList>
    </citation>
    <scope>NUCLEOTIDE SEQUENCE</scope>
</reference>
<dbReference type="KEGG" id="zma:103638049"/>
<accession>B6TWW9</accession>
<keyword evidence="1" id="KW-0175">Coiled coil</keyword>
<sequence>MLLSKALRMQQDLEDKKNKIIIEGLKSKIKDYEASLEKKDFLLQAIEGSLAEIQAENARLSEELLQSQTTLKEKSESFEQEKKDLQAKYEAVADKNTKLQKSLKDLQNTCLEFGNHCVQQLKGVFSSVGASSEDIAPSSEDISSTFKYIENEVDALDEVIAGHDDLCALPASRGTAATFLKAGCTHTRTVNRPTFSLSPSDLIDIPSEARSIGNRFINQIWAKGGRELAGDEA</sequence>
<organism evidence="2">
    <name type="scientific">Zea mays</name>
    <name type="common">Maize</name>
    <dbReference type="NCBI Taxonomy" id="4577"/>
    <lineage>
        <taxon>Eukaryota</taxon>
        <taxon>Viridiplantae</taxon>
        <taxon>Streptophyta</taxon>
        <taxon>Embryophyta</taxon>
        <taxon>Tracheophyta</taxon>
        <taxon>Spermatophyta</taxon>
        <taxon>Magnoliopsida</taxon>
        <taxon>Liliopsida</taxon>
        <taxon>Poales</taxon>
        <taxon>Poaceae</taxon>
        <taxon>PACMAD clade</taxon>
        <taxon>Panicoideae</taxon>
        <taxon>Andropogonodae</taxon>
        <taxon>Andropogoneae</taxon>
        <taxon>Tripsacinae</taxon>
        <taxon>Zea</taxon>
    </lineage>
</organism>
<proteinExistence type="evidence at transcript level"/>
<evidence type="ECO:0000256" key="1">
    <source>
        <dbReference type="SAM" id="Coils"/>
    </source>
</evidence>
<dbReference type="EMBL" id="EU969484">
    <property type="protein sequence ID" value="ACG41602.1"/>
    <property type="molecule type" value="mRNA"/>
</dbReference>
<dbReference type="AlphaFoldDB" id="B6TWW9"/>
<name>B6TWW9_MAIZE</name>
<dbReference type="ExpressionAtlas" id="B6TWW9">
    <property type="expression patterns" value="baseline and differential"/>
</dbReference>